<dbReference type="EMBL" id="DTPE01000174">
    <property type="protein sequence ID" value="HGE75286.1"/>
    <property type="molecule type" value="Genomic_DNA"/>
</dbReference>
<name>A0A7V3VTA1_9BACT</name>
<comment type="caution">
    <text evidence="4">The sequence shown here is derived from an EMBL/GenBank/DDBJ whole genome shotgun (WGS) entry which is preliminary data.</text>
</comment>
<sequence length="444" mass="51370">MKIVVIDDSEFWRKVLQDLLNEHSVETATDGLDGYFKIQETYPDLVISDVVMPGLNGYLLCRIVKNDPDLKDIPFILMTGSSDSLDKFWGKYSGALDYIQKDSVDGIEKLKHYVDTLSGSVHRCHKELSKNFKSSFERALNALLMNFAIENEIRKFFVHIDDMNYVVRGLFDLIKSMFEIEDAMIIIFEIDSMKIYTTFHDFEKRLSKIFENLKTPMTTSRSVQYLEGRDSLEPYELFWIFHQGKKENGAIYLSRNKEFSNHERETFSNVMIEVENLINVGINFDLYRRYSFMDKLTGLNNLRALNDYIDGLWKKNENFHFCMIDIDDFKKINDTYGHETGNEVLSGMGKMIRELSSKHSFFAARFGGEEISLISKNDNFADVIESLRKQIESTKFSSKDFHVTISAGIASRGMAGSYTEVIERADMALYEAKKSGKNRIIFSK</sequence>
<dbReference type="GO" id="GO:0052621">
    <property type="term" value="F:diguanylate cyclase activity"/>
    <property type="evidence" value="ECO:0007669"/>
    <property type="project" value="TreeGrafter"/>
</dbReference>
<protein>
    <submittedName>
        <fullName evidence="4">Diguanylate cyclase</fullName>
    </submittedName>
</protein>
<dbReference type="InterPro" id="IPR000160">
    <property type="entry name" value="GGDEF_dom"/>
</dbReference>
<dbReference type="PANTHER" id="PTHR45138:SF9">
    <property type="entry name" value="DIGUANYLATE CYCLASE DGCM-RELATED"/>
    <property type="match status" value="1"/>
</dbReference>
<dbReference type="PROSITE" id="PS50110">
    <property type="entry name" value="RESPONSE_REGULATORY"/>
    <property type="match status" value="1"/>
</dbReference>
<evidence type="ECO:0000256" key="1">
    <source>
        <dbReference type="PROSITE-ProRule" id="PRU00169"/>
    </source>
</evidence>
<dbReference type="InterPro" id="IPR050469">
    <property type="entry name" value="Diguanylate_Cyclase"/>
</dbReference>
<dbReference type="InterPro" id="IPR043128">
    <property type="entry name" value="Rev_trsase/Diguanyl_cyclase"/>
</dbReference>
<dbReference type="Gene3D" id="3.30.70.270">
    <property type="match status" value="1"/>
</dbReference>
<organism evidence="4">
    <name type="scientific">Mesoaciditoga lauensis</name>
    <dbReference type="NCBI Taxonomy" id="1495039"/>
    <lineage>
        <taxon>Bacteria</taxon>
        <taxon>Thermotogati</taxon>
        <taxon>Thermotogota</taxon>
        <taxon>Thermotogae</taxon>
        <taxon>Mesoaciditogales</taxon>
        <taxon>Mesoaciditogaceae</taxon>
        <taxon>Mesoaciditoga</taxon>
    </lineage>
</organism>
<dbReference type="SUPFAM" id="SSF52172">
    <property type="entry name" value="CheY-like"/>
    <property type="match status" value="1"/>
</dbReference>
<dbReference type="Gene3D" id="3.40.50.2300">
    <property type="match status" value="1"/>
</dbReference>
<dbReference type="PROSITE" id="PS50887">
    <property type="entry name" value="GGDEF"/>
    <property type="match status" value="1"/>
</dbReference>
<dbReference type="SUPFAM" id="SSF55073">
    <property type="entry name" value="Nucleotide cyclase"/>
    <property type="match status" value="1"/>
</dbReference>
<gene>
    <name evidence="4" type="ORF">ENX73_04090</name>
</gene>
<dbReference type="SMART" id="SM00448">
    <property type="entry name" value="REC"/>
    <property type="match status" value="1"/>
</dbReference>
<proteinExistence type="predicted"/>
<feature type="domain" description="Response regulatory" evidence="2">
    <location>
        <begin position="2"/>
        <end position="116"/>
    </location>
</feature>
<accession>A0A7V3VTA1</accession>
<dbReference type="SMART" id="SM00267">
    <property type="entry name" value="GGDEF"/>
    <property type="match status" value="1"/>
</dbReference>
<dbReference type="InterPro" id="IPR029787">
    <property type="entry name" value="Nucleotide_cyclase"/>
</dbReference>
<dbReference type="GO" id="GO:0000160">
    <property type="term" value="P:phosphorelay signal transduction system"/>
    <property type="evidence" value="ECO:0007669"/>
    <property type="project" value="InterPro"/>
</dbReference>
<feature type="domain" description="GGDEF" evidence="3">
    <location>
        <begin position="317"/>
        <end position="444"/>
    </location>
</feature>
<reference evidence="4" key="1">
    <citation type="journal article" date="2020" name="mSystems">
        <title>Genome- and Community-Level Interaction Insights into Carbon Utilization and Element Cycling Functions of Hydrothermarchaeota in Hydrothermal Sediment.</title>
        <authorList>
            <person name="Zhou Z."/>
            <person name="Liu Y."/>
            <person name="Xu W."/>
            <person name="Pan J."/>
            <person name="Luo Z.H."/>
            <person name="Li M."/>
        </authorList>
    </citation>
    <scope>NUCLEOTIDE SEQUENCE [LARGE SCALE GENOMIC DNA]</scope>
    <source>
        <strain evidence="4">SpSt-966</strain>
    </source>
</reference>
<dbReference type="InterPro" id="IPR011006">
    <property type="entry name" value="CheY-like_superfamily"/>
</dbReference>
<dbReference type="NCBIfam" id="TIGR00254">
    <property type="entry name" value="GGDEF"/>
    <property type="match status" value="1"/>
</dbReference>
<dbReference type="PANTHER" id="PTHR45138">
    <property type="entry name" value="REGULATORY COMPONENTS OF SENSORY TRANSDUCTION SYSTEM"/>
    <property type="match status" value="1"/>
</dbReference>
<evidence type="ECO:0000313" key="4">
    <source>
        <dbReference type="EMBL" id="HGE75286.1"/>
    </source>
</evidence>
<dbReference type="AlphaFoldDB" id="A0A7V3VTA1"/>
<keyword evidence="1" id="KW-0597">Phosphoprotein</keyword>
<dbReference type="Pfam" id="PF00072">
    <property type="entry name" value="Response_reg"/>
    <property type="match status" value="1"/>
</dbReference>
<dbReference type="InterPro" id="IPR001789">
    <property type="entry name" value="Sig_transdc_resp-reg_receiver"/>
</dbReference>
<feature type="modified residue" description="4-aspartylphosphate" evidence="1">
    <location>
        <position position="49"/>
    </location>
</feature>
<dbReference type="Pfam" id="PF00990">
    <property type="entry name" value="GGDEF"/>
    <property type="match status" value="1"/>
</dbReference>
<evidence type="ECO:0000259" key="3">
    <source>
        <dbReference type="PROSITE" id="PS50887"/>
    </source>
</evidence>
<evidence type="ECO:0000259" key="2">
    <source>
        <dbReference type="PROSITE" id="PS50110"/>
    </source>
</evidence>
<dbReference type="CDD" id="cd01949">
    <property type="entry name" value="GGDEF"/>
    <property type="match status" value="1"/>
</dbReference>